<keyword evidence="2" id="KW-1185">Reference proteome</keyword>
<sequence>MFTEWILLATMWCVKQPLICAMSVNNTIRTGYPNFAHPRAVIVFDDEKDSVLDCQSLPVFPSRETLTDARM</sequence>
<evidence type="ECO:0000313" key="2">
    <source>
        <dbReference type="Proteomes" id="UP001497700"/>
    </source>
</evidence>
<accession>A0ACB9Z0Y0</accession>
<reference evidence="1 2" key="1">
    <citation type="journal article" date="2022" name="New Phytol.">
        <title>Ecological generalism drives hyperdiversity of secondary metabolite gene clusters in xylarialean endophytes.</title>
        <authorList>
            <person name="Franco M.E.E."/>
            <person name="Wisecaver J.H."/>
            <person name="Arnold A.E."/>
            <person name="Ju Y.M."/>
            <person name="Slot J.C."/>
            <person name="Ahrendt S."/>
            <person name="Moore L.P."/>
            <person name="Eastman K.E."/>
            <person name="Scott K."/>
            <person name="Konkel Z."/>
            <person name="Mondo S.J."/>
            <person name="Kuo A."/>
            <person name="Hayes R.D."/>
            <person name="Haridas S."/>
            <person name="Andreopoulos B."/>
            <person name="Riley R."/>
            <person name="LaButti K."/>
            <person name="Pangilinan J."/>
            <person name="Lipzen A."/>
            <person name="Amirebrahimi M."/>
            <person name="Yan J."/>
            <person name="Adam C."/>
            <person name="Keymanesh K."/>
            <person name="Ng V."/>
            <person name="Louie K."/>
            <person name="Northen T."/>
            <person name="Drula E."/>
            <person name="Henrissat B."/>
            <person name="Hsieh H.M."/>
            <person name="Youens-Clark K."/>
            <person name="Lutzoni F."/>
            <person name="Miadlikowska J."/>
            <person name="Eastwood D.C."/>
            <person name="Hamelin R.C."/>
            <person name="Grigoriev I.V."/>
            <person name="U'Ren J.M."/>
        </authorList>
    </citation>
    <scope>NUCLEOTIDE SEQUENCE [LARGE SCALE GENOMIC DNA]</scope>
    <source>
        <strain evidence="1 2">CBS 119005</strain>
    </source>
</reference>
<evidence type="ECO:0000313" key="1">
    <source>
        <dbReference type="EMBL" id="KAI4865401.1"/>
    </source>
</evidence>
<proteinExistence type="predicted"/>
<name>A0ACB9Z0Y0_9PEZI</name>
<dbReference type="EMBL" id="MU393472">
    <property type="protein sequence ID" value="KAI4865401.1"/>
    <property type="molecule type" value="Genomic_DNA"/>
</dbReference>
<gene>
    <name evidence="1" type="ORF">F4820DRAFT_420321</name>
</gene>
<dbReference type="Proteomes" id="UP001497700">
    <property type="component" value="Unassembled WGS sequence"/>
</dbReference>
<organism evidence="1 2">
    <name type="scientific">Hypoxylon rubiginosum</name>
    <dbReference type="NCBI Taxonomy" id="110542"/>
    <lineage>
        <taxon>Eukaryota</taxon>
        <taxon>Fungi</taxon>
        <taxon>Dikarya</taxon>
        <taxon>Ascomycota</taxon>
        <taxon>Pezizomycotina</taxon>
        <taxon>Sordariomycetes</taxon>
        <taxon>Xylariomycetidae</taxon>
        <taxon>Xylariales</taxon>
        <taxon>Hypoxylaceae</taxon>
        <taxon>Hypoxylon</taxon>
    </lineage>
</organism>
<protein>
    <submittedName>
        <fullName evidence="1">Uncharacterized protein</fullName>
    </submittedName>
</protein>
<comment type="caution">
    <text evidence="1">The sequence shown here is derived from an EMBL/GenBank/DDBJ whole genome shotgun (WGS) entry which is preliminary data.</text>
</comment>